<dbReference type="AlphaFoldDB" id="A0A1H2RLF0"/>
<evidence type="ECO:0000313" key="3">
    <source>
        <dbReference type="Proteomes" id="UP000199441"/>
    </source>
</evidence>
<protein>
    <submittedName>
        <fullName evidence="2">Uncharacterized protein</fullName>
    </submittedName>
</protein>
<accession>A0A1H2RLF0</accession>
<keyword evidence="1" id="KW-0472">Membrane</keyword>
<dbReference type="STRING" id="670155.SAMN04488001_0541"/>
<dbReference type="Proteomes" id="UP000199441">
    <property type="component" value="Unassembled WGS sequence"/>
</dbReference>
<keyword evidence="3" id="KW-1185">Reference proteome</keyword>
<feature type="transmembrane region" description="Helical" evidence="1">
    <location>
        <begin position="20"/>
        <end position="42"/>
    </location>
</feature>
<dbReference type="RefSeq" id="WP_089943990.1">
    <property type="nucleotide sequence ID" value="NZ_FNOI01000001.1"/>
</dbReference>
<organism evidence="2 3">
    <name type="scientific">Litoreibacter albidus</name>
    <dbReference type="NCBI Taxonomy" id="670155"/>
    <lineage>
        <taxon>Bacteria</taxon>
        <taxon>Pseudomonadati</taxon>
        <taxon>Pseudomonadota</taxon>
        <taxon>Alphaproteobacteria</taxon>
        <taxon>Rhodobacterales</taxon>
        <taxon>Roseobacteraceae</taxon>
        <taxon>Litoreibacter</taxon>
    </lineage>
</organism>
<dbReference type="Pfam" id="PF20082">
    <property type="entry name" value="DUF6476"/>
    <property type="match status" value="1"/>
</dbReference>
<dbReference type="InterPro" id="IPR045519">
    <property type="entry name" value="DUF6476"/>
</dbReference>
<reference evidence="3" key="1">
    <citation type="submission" date="2016-10" db="EMBL/GenBank/DDBJ databases">
        <authorList>
            <person name="Varghese N."/>
            <person name="Submissions S."/>
        </authorList>
    </citation>
    <scope>NUCLEOTIDE SEQUENCE [LARGE SCALE GENOMIC DNA]</scope>
    <source>
        <strain evidence="3">DSM 26922</strain>
    </source>
</reference>
<keyword evidence="1" id="KW-0812">Transmembrane</keyword>
<proteinExistence type="predicted"/>
<evidence type="ECO:0000313" key="2">
    <source>
        <dbReference type="EMBL" id="SDW20068.1"/>
    </source>
</evidence>
<name>A0A1H2RLF0_9RHOB</name>
<gene>
    <name evidence="2" type="ORF">SAMN04488001_0541</name>
</gene>
<dbReference type="OrthoDB" id="7872651at2"/>
<evidence type="ECO:0000256" key="1">
    <source>
        <dbReference type="SAM" id="Phobius"/>
    </source>
</evidence>
<keyword evidence="1" id="KW-1133">Transmembrane helix</keyword>
<sequence>MDSNPEIPAEEPANLKFLRRLVTTLTATMIVGLVVMITLVVIRLNASTPQLALPDYITLPNGTRATAFTQTPSWYAIVTADDRILIFNRDSGELTQDIRVTSRP</sequence>
<dbReference type="EMBL" id="FNOI01000001">
    <property type="protein sequence ID" value="SDW20068.1"/>
    <property type="molecule type" value="Genomic_DNA"/>
</dbReference>